<evidence type="ECO:0000313" key="4">
    <source>
        <dbReference type="Proteomes" id="UP000197097"/>
    </source>
</evidence>
<dbReference type="CDD" id="cd00920">
    <property type="entry name" value="Cupredoxin"/>
    <property type="match status" value="1"/>
</dbReference>
<proteinExistence type="predicted"/>
<protein>
    <submittedName>
        <fullName evidence="3">Copper-binding protein</fullName>
    </submittedName>
</protein>
<evidence type="ECO:0000313" key="3">
    <source>
        <dbReference type="EMBL" id="OWQ91672.1"/>
    </source>
</evidence>
<name>A0A246JGE0_9SPHN</name>
<organism evidence="3 4">
    <name type="scientific">Sphingopyxis witflariensis</name>
    <dbReference type="NCBI Taxonomy" id="173675"/>
    <lineage>
        <taxon>Bacteria</taxon>
        <taxon>Pseudomonadati</taxon>
        <taxon>Pseudomonadota</taxon>
        <taxon>Alphaproteobacteria</taxon>
        <taxon>Sphingomonadales</taxon>
        <taxon>Sphingomonadaceae</taxon>
        <taxon>Sphingopyxis</taxon>
    </lineage>
</organism>
<reference evidence="3 4" key="1">
    <citation type="journal article" date="2002" name="Int. J. Syst. Evol. Microbiol.">
        <title>Sphingopyxis witflariensis sp. nov., isolated from activated sludge.</title>
        <authorList>
            <person name="Kampfer P."/>
            <person name="Witzenberger R."/>
            <person name="Denner E.B."/>
            <person name="Busse H.J."/>
            <person name="Neef A."/>
        </authorList>
    </citation>
    <scope>NUCLEOTIDE SEQUENCE [LARGE SCALE GENOMIC DNA]</scope>
    <source>
        <strain evidence="3 4">DSM 14551</strain>
    </source>
</reference>
<keyword evidence="1" id="KW-0732">Signal</keyword>
<feature type="domain" description="EfeO-type cupredoxin-like" evidence="2">
    <location>
        <begin position="7"/>
        <end position="127"/>
    </location>
</feature>
<evidence type="ECO:0000259" key="2">
    <source>
        <dbReference type="Pfam" id="PF13473"/>
    </source>
</evidence>
<dbReference type="AlphaFoldDB" id="A0A246JGE0"/>
<comment type="caution">
    <text evidence="3">The sequence shown here is derived from an EMBL/GenBank/DDBJ whole genome shotgun (WGS) entry which is preliminary data.</text>
</comment>
<dbReference type="Proteomes" id="UP000197097">
    <property type="component" value="Unassembled WGS sequence"/>
</dbReference>
<dbReference type="InterPro" id="IPR028096">
    <property type="entry name" value="EfeO_Cupredoxin"/>
</dbReference>
<dbReference type="EMBL" id="NISJ01000015">
    <property type="protein sequence ID" value="OWQ91672.1"/>
    <property type="molecule type" value="Genomic_DNA"/>
</dbReference>
<dbReference type="RefSeq" id="WP_088474326.1">
    <property type="nucleotide sequence ID" value="NZ_NISJ01000015.1"/>
</dbReference>
<dbReference type="InterPro" id="IPR008972">
    <property type="entry name" value="Cupredoxin"/>
</dbReference>
<dbReference type="SUPFAM" id="SSF49503">
    <property type="entry name" value="Cupredoxins"/>
    <property type="match status" value="1"/>
</dbReference>
<gene>
    <name evidence="3" type="ORF">CDQ91_19190</name>
</gene>
<dbReference type="Gene3D" id="2.60.40.420">
    <property type="entry name" value="Cupredoxins - blue copper proteins"/>
    <property type="match status" value="1"/>
</dbReference>
<accession>A0A246JGE0</accession>
<keyword evidence="4" id="KW-1185">Reference proteome</keyword>
<evidence type="ECO:0000256" key="1">
    <source>
        <dbReference type="SAM" id="SignalP"/>
    </source>
</evidence>
<sequence length="128" mass="13476">MRFLSLAAAALALTVPVFAAEQAEKVTVVLANFSYTPADLHLKSGRNMAIHFVNKGSGGHDFTAPEFFAAATMDAANRAKVRGAEGRVSLGKGESIDVILTPGAGTYKVHCSHFMHSSLGMKGKIVVD</sequence>
<dbReference type="Pfam" id="PF13473">
    <property type="entry name" value="Cupredoxin_1"/>
    <property type="match status" value="1"/>
</dbReference>
<feature type="signal peptide" evidence="1">
    <location>
        <begin position="1"/>
        <end position="19"/>
    </location>
</feature>
<feature type="chain" id="PRO_5012512616" evidence="1">
    <location>
        <begin position="20"/>
        <end position="128"/>
    </location>
</feature>
<dbReference type="OrthoDB" id="7408985at2"/>